<accession>A0A9P9YAP6</accession>
<dbReference type="AlphaFoldDB" id="A0A9P9YAP6"/>
<sequence>MLKPASRMHFLCASISAEQFSSPFSTMLEEIRRGDKICVSHVVASCGIFVGYTHQASRALLVSGQAQQALQVLGFSPAAGTAADAVATG</sequence>
<gene>
    <name evidence="1" type="ORF">M5D96_013809</name>
</gene>
<keyword evidence="2" id="KW-1185">Reference proteome</keyword>
<evidence type="ECO:0000313" key="1">
    <source>
        <dbReference type="EMBL" id="KAI8033446.1"/>
    </source>
</evidence>
<proteinExistence type="predicted"/>
<comment type="caution">
    <text evidence="1">The sequence shown here is derived from an EMBL/GenBank/DDBJ whole genome shotgun (WGS) entry which is preliminary data.</text>
</comment>
<dbReference type="EMBL" id="JAMKOV010000137">
    <property type="protein sequence ID" value="KAI8033446.1"/>
    <property type="molecule type" value="Genomic_DNA"/>
</dbReference>
<reference evidence="1" key="1">
    <citation type="journal article" date="2023" name="Genome Biol. Evol.">
        <title>Long-read-based Genome Assembly of Drosophila gunungcola Reveals Fewer Chemosensory Genes in Flower-breeding Species.</title>
        <authorList>
            <person name="Negi A."/>
            <person name="Liao B.Y."/>
            <person name="Yeh S.D."/>
        </authorList>
    </citation>
    <scope>NUCLEOTIDE SEQUENCE</scope>
    <source>
        <strain evidence="1">Sukarami</strain>
    </source>
</reference>
<name>A0A9P9YAP6_9MUSC</name>
<organism evidence="1 2">
    <name type="scientific">Drosophila gunungcola</name>
    <name type="common">fruit fly</name>
    <dbReference type="NCBI Taxonomy" id="103775"/>
    <lineage>
        <taxon>Eukaryota</taxon>
        <taxon>Metazoa</taxon>
        <taxon>Ecdysozoa</taxon>
        <taxon>Arthropoda</taxon>
        <taxon>Hexapoda</taxon>
        <taxon>Insecta</taxon>
        <taxon>Pterygota</taxon>
        <taxon>Neoptera</taxon>
        <taxon>Endopterygota</taxon>
        <taxon>Diptera</taxon>
        <taxon>Brachycera</taxon>
        <taxon>Muscomorpha</taxon>
        <taxon>Ephydroidea</taxon>
        <taxon>Drosophilidae</taxon>
        <taxon>Drosophila</taxon>
        <taxon>Sophophora</taxon>
    </lineage>
</organism>
<evidence type="ECO:0000313" key="2">
    <source>
        <dbReference type="Proteomes" id="UP001059596"/>
    </source>
</evidence>
<dbReference type="Proteomes" id="UP001059596">
    <property type="component" value="Unassembled WGS sequence"/>
</dbReference>
<protein>
    <submittedName>
        <fullName evidence="1">Uncharacterized protein</fullName>
    </submittedName>
</protein>